<keyword evidence="3" id="KW-0560">Oxidoreductase</keyword>
<evidence type="ECO:0000313" key="8">
    <source>
        <dbReference type="WBParaSite" id="ECPE_0000670901-mRNA-1"/>
    </source>
</evidence>
<evidence type="ECO:0000313" key="6">
    <source>
        <dbReference type="EMBL" id="VDP79081.1"/>
    </source>
</evidence>
<evidence type="ECO:0000256" key="3">
    <source>
        <dbReference type="ARBA" id="ARBA00023002"/>
    </source>
</evidence>
<dbReference type="WBParaSite" id="ECPE_0000670901-mRNA-1">
    <property type="protein sequence ID" value="ECPE_0000670901-mRNA-1"/>
    <property type="gene ID" value="ECPE_0000670901"/>
</dbReference>
<dbReference type="Pfam" id="PF00578">
    <property type="entry name" value="AhpC-TSA"/>
    <property type="match status" value="1"/>
</dbReference>
<feature type="domain" description="Alkyl hydroperoxide reductase subunit C/ Thiol specific antioxidant" evidence="5">
    <location>
        <begin position="31"/>
        <end position="108"/>
    </location>
</feature>
<dbReference type="GO" id="GO:0005829">
    <property type="term" value="C:cytosol"/>
    <property type="evidence" value="ECO:0007669"/>
    <property type="project" value="TreeGrafter"/>
</dbReference>
<evidence type="ECO:0000313" key="7">
    <source>
        <dbReference type="Proteomes" id="UP000272942"/>
    </source>
</evidence>
<dbReference type="AlphaFoldDB" id="A0A183AIB1"/>
<dbReference type="InterPro" id="IPR036249">
    <property type="entry name" value="Thioredoxin-like_sf"/>
</dbReference>
<dbReference type="GO" id="GO:0033554">
    <property type="term" value="P:cellular response to stress"/>
    <property type="evidence" value="ECO:0007669"/>
    <property type="project" value="TreeGrafter"/>
</dbReference>
<evidence type="ECO:0000256" key="2">
    <source>
        <dbReference type="ARBA" id="ARBA00013017"/>
    </source>
</evidence>
<gene>
    <name evidence="6" type="ORF">ECPE_LOCUS6696</name>
</gene>
<dbReference type="EC" id="1.11.1.24" evidence="2"/>
<dbReference type="PANTHER" id="PTHR10681">
    <property type="entry name" value="THIOREDOXIN PEROXIDASE"/>
    <property type="match status" value="1"/>
</dbReference>
<dbReference type="GO" id="GO:0006979">
    <property type="term" value="P:response to oxidative stress"/>
    <property type="evidence" value="ECO:0007669"/>
    <property type="project" value="TreeGrafter"/>
</dbReference>
<sequence>MFAKVHNSAQNYYNFEKRTLGPPLACVNSIPSVTNELVEFNRILEDLDELNCKLVAVCADSVESNFAWYHAPAANNGLDEAIEFPIIGDRSMSICRSYGVAVEHEGCALK</sequence>
<organism evidence="8">
    <name type="scientific">Echinostoma caproni</name>
    <dbReference type="NCBI Taxonomy" id="27848"/>
    <lineage>
        <taxon>Eukaryota</taxon>
        <taxon>Metazoa</taxon>
        <taxon>Spiralia</taxon>
        <taxon>Lophotrochozoa</taxon>
        <taxon>Platyhelminthes</taxon>
        <taxon>Trematoda</taxon>
        <taxon>Digenea</taxon>
        <taxon>Plagiorchiida</taxon>
        <taxon>Echinostomata</taxon>
        <taxon>Echinostomatoidea</taxon>
        <taxon>Echinostomatidae</taxon>
        <taxon>Echinostoma</taxon>
    </lineage>
</organism>
<dbReference type="GO" id="GO:0045454">
    <property type="term" value="P:cell redox homeostasis"/>
    <property type="evidence" value="ECO:0007669"/>
    <property type="project" value="TreeGrafter"/>
</dbReference>
<dbReference type="SUPFAM" id="SSF52833">
    <property type="entry name" value="Thioredoxin-like"/>
    <property type="match status" value="1"/>
</dbReference>
<dbReference type="GO" id="GO:0042744">
    <property type="term" value="P:hydrogen peroxide catabolic process"/>
    <property type="evidence" value="ECO:0007669"/>
    <property type="project" value="TreeGrafter"/>
</dbReference>
<dbReference type="OrthoDB" id="2996783at2759"/>
<dbReference type="InterPro" id="IPR050217">
    <property type="entry name" value="Peroxiredoxin"/>
</dbReference>
<dbReference type="GO" id="GO:0008379">
    <property type="term" value="F:thioredoxin peroxidase activity"/>
    <property type="evidence" value="ECO:0007669"/>
    <property type="project" value="TreeGrafter"/>
</dbReference>
<proteinExistence type="inferred from homology"/>
<dbReference type="Gene3D" id="3.40.30.10">
    <property type="entry name" value="Glutaredoxin"/>
    <property type="match status" value="1"/>
</dbReference>
<dbReference type="InterPro" id="IPR000866">
    <property type="entry name" value="AhpC/TSA"/>
</dbReference>
<dbReference type="PANTHER" id="PTHR10681:SF128">
    <property type="entry name" value="THIOREDOXIN-DEPENDENT PEROXIDE REDUCTASE, MITOCHONDRIAL"/>
    <property type="match status" value="1"/>
</dbReference>
<keyword evidence="7" id="KW-1185">Reference proteome</keyword>
<protein>
    <recommendedName>
        <fullName evidence="2">thioredoxin-dependent peroxiredoxin</fullName>
        <ecNumber evidence="2">1.11.1.24</ecNumber>
    </recommendedName>
</protein>
<dbReference type="EMBL" id="UZAN01043717">
    <property type="protein sequence ID" value="VDP79081.1"/>
    <property type="molecule type" value="Genomic_DNA"/>
</dbReference>
<comment type="catalytic activity">
    <reaction evidence="4">
        <text>a hydroperoxide + [thioredoxin]-dithiol = an alcohol + [thioredoxin]-disulfide + H2O</text>
        <dbReference type="Rhea" id="RHEA:62620"/>
        <dbReference type="Rhea" id="RHEA-COMP:10698"/>
        <dbReference type="Rhea" id="RHEA-COMP:10700"/>
        <dbReference type="ChEBI" id="CHEBI:15377"/>
        <dbReference type="ChEBI" id="CHEBI:29950"/>
        <dbReference type="ChEBI" id="CHEBI:30879"/>
        <dbReference type="ChEBI" id="CHEBI:35924"/>
        <dbReference type="ChEBI" id="CHEBI:50058"/>
        <dbReference type="EC" id="1.11.1.24"/>
    </reaction>
</comment>
<evidence type="ECO:0000256" key="4">
    <source>
        <dbReference type="ARBA" id="ARBA00049091"/>
    </source>
</evidence>
<dbReference type="Proteomes" id="UP000272942">
    <property type="component" value="Unassembled WGS sequence"/>
</dbReference>
<evidence type="ECO:0000256" key="1">
    <source>
        <dbReference type="ARBA" id="ARBA00009796"/>
    </source>
</evidence>
<evidence type="ECO:0000259" key="5">
    <source>
        <dbReference type="Pfam" id="PF00578"/>
    </source>
</evidence>
<name>A0A183AIB1_9TREM</name>
<comment type="similarity">
    <text evidence="1">Belongs to the peroxiredoxin family. AhpC/Prx1 subfamily.</text>
</comment>
<accession>A0A183AIB1</accession>
<reference evidence="8" key="1">
    <citation type="submission" date="2016-06" db="UniProtKB">
        <authorList>
            <consortium name="WormBaseParasite"/>
        </authorList>
    </citation>
    <scope>IDENTIFICATION</scope>
</reference>
<reference evidence="6 7" key="2">
    <citation type="submission" date="2018-11" db="EMBL/GenBank/DDBJ databases">
        <authorList>
            <consortium name="Pathogen Informatics"/>
        </authorList>
    </citation>
    <scope>NUCLEOTIDE SEQUENCE [LARGE SCALE GENOMIC DNA]</scope>
    <source>
        <strain evidence="6 7">Egypt</strain>
    </source>
</reference>